<name>A0A541B444_9NOCA</name>
<dbReference type="InterPro" id="IPR015947">
    <property type="entry name" value="PUA-like_sf"/>
</dbReference>
<reference evidence="1 2" key="1">
    <citation type="submission" date="2019-06" db="EMBL/GenBank/DDBJ databases">
        <title>Rhodococcus spaelei sp. nov., isolated from a cave.</title>
        <authorList>
            <person name="Lee S.D."/>
        </authorList>
    </citation>
    <scope>NUCLEOTIDE SEQUENCE [LARGE SCALE GENOMIC DNA]</scope>
    <source>
        <strain evidence="1 2">C9-5</strain>
    </source>
</reference>
<comment type="caution">
    <text evidence="1">The sequence shown here is derived from an EMBL/GenBank/DDBJ whole genome shotgun (WGS) entry which is preliminary data.</text>
</comment>
<protein>
    <recommendedName>
        <fullName evidence="3">EVE domain-containing protein</fullName>
    </recommendedName>
</protein>
<gene>
    <name evidence="1" type="ORF">FK531_16080</name>
</gene>
<evidence type="ECO:0000313" key="2">
    <source>
        <dbReference type="Proteomes" id="UP000316256"/>
    </source>
</evidence>
<evidence type="ECO:0000313" key="1">
    <source>
        <dbReference type="EMBL" id="TQF67093.1"/>
    </source>
</evidence>
<organism evidence="1 2">
    <name type="scientific">Rhodococcus spelaei</name>
    <dbReference type="NCBI Taxonomy" id="2546320"/>
    <lineage>
        <taxon>Bacteria</taxon>
        <taxon>Bacillati</taxon>
        <taxon>Actinomycetota</taxon>
        <taxon>Actinomycetes</taxon>
        <taxon>Mycobacteriales</taxon>
        <taxon>Nocardiaceae</taxon>
        <taxon>Rhodococcus</taxon>
    </lineage>
</organism>
<proteinExistence type="predicted"/>
<sequence>MPISRGDVGCWIVKGNPTVWDYFGSIGDETRPEVYPSSWSLSGSSRRPALVERGDLVALWITGPKNPGIYEVGRVTSDGAVDWPAGFDAAHAVDREKASRPCLGVEFDGVRLSGPTYVPREEMRAAPALQRCEQFRVPRMSNPSFLTPDETAALAALLTDRVPPALLARVGWHLG</sequence>
<dbReference type="EMBL" id="VIGH01000007">
    <property type="protein sequence ID" value="TQF67093.1"/>
    <property type="molecule type" value="Genomic_DNA"/>
</dbReference>
<dbReference type="AlphaFoldDB" id="A0A541B444"/>
<dbReference type="SUPFAM" id="SSF88697">
    <property type="entry name" value="PUA domain-like"/>
    <property type="match status" value="1"/>
</dbReference>
<accession>A0A541B444</accession>
<dbReference type="RefSeq" id="WP_142101099.1">
    <property type="nucleotide sequence ID" value="NZ_VIGH01000007.1"/>
</dbReference>
<evidence type="ECO:0008006" key="3">
    <source>
        <dbReference type="Google" id="ProtNLM"/>
    </source>
</evidence>
<keyword evidence="2" id="KW-1185">Reference proteome</keyword>
<dbReference type="OrthoDB" id="4464348at2"/>
<dbReference type="Proteomes" id="UP000316256">
    <property type="component" value="Unassembled WGS sequence"/>
</dbReference>